<keyword evidence="4" id="KW-1185">Reference proteome</keyword>
<evidence type="ECO:0000313" key="4">
    <source>
        <dbReference type="Proteomes" id="UP000825935"/>
    </source>
</evidence>
<feature type="region of interest" description="Disordered" evidence="1">
    <location>
        <begin position="106"/>
        <end position="152"/>
    </location>
</feature>
<dbReference type="InterPro" id="IPR011112">
    <property type="entry name" value="Rho-like_N"/>
</dbReference>
<protein>
    <recommendedName>
        <fullName evidence="2">Rho termination factor-like N-terminal domain-containing protein</fullName>
    </recommendedName>
</protein>
<feature type="compositionally biased region" description="Basic and acidic residues" evidence="1">
    <location>
        <begin position="140"/>
        <end position="152"/>
    </location>
</feature>
<dbReference type="Proteomes" id="UP000825935">
    <property type="component" value="Chromosome 25"/>
</dbReference>
<evidence type="ECO:0000259" key="2">
    <source>
        <dbReference type="Pfam" id="PF07498"/>
    </source>
</evidence>
<evidence type="ECO:0000313" key="3">
    <source>
        <dbReference type="EMBL" id="KAH7298887.1"/>
    </source>
</evidence>
<dbReference type="GO" id="GO:0006353">
    <property type="term" value="P:DNA-templated transcription termination"/>
    <property type="evidence" value="ECO:0007669"/>
    <property type="project" value="InterPro"/>
</dbReference>
<dbReference type="AlphaFoldDB" id="A0A8T2RTB7"/>
<reference evidence="3" key="1">
    <citation type="submission" date="2021-08" db="EMBL/GenBank/DDBJ databases">
        <title>WGS assembly of Ceratopteris richardii.</title>
        <authorList>
            <person name="Marchant D.B."/>
            <person name="Chen G."/>
            <person name="Jenkins J."/>
            <person name="Shu S."/>
            <person name="Leebens-Mack J."/>
            <person name="Grimwood J."/>
            <person name="Schmutz J."/>
            <person name="Soltis P."/>
            <person name="Soltis D."/>
            <person name="Chen Z.-H."/>
        </authorList>
    </citation>
    <scope>NUCLEOTIDE SEQUENCE</scope>
    <source>
        <strain evidence="3">Whitten #5841</strain>
        <tissue evidence="3">Leaf</tissue>
    </source>
</reference>
<feature type="compositionally biased region" description="Basic and acidic residues" evidence="1">
    <location>
        <begin position="349"/>
        <end position="358"/>
    </location>
</feature>
<dbReference type="EMBL" id="CM035430">
    <property type="protein sequence ID" value="KAH7298887.1"/>
    <property type="molecule type" value="Genomic_DNA"/>
</dbReference>
<accession>A0A8T2RTB7</accession>
<dbReference type="OMA" id="DYRTSAM"/>
<organism evidence="3 4">
    <name type="scientific">Ceratopteris richardii</name>
    <name type="common">Triangle waterfern</name>
    <dbReference type="NCBI Taxonomy" id="49495"/>
    <lineage>
        <taxon>Eukaryota</taxon>
        <taxon>Viridiplantae</taxon>
        <taxon>Streptophyta</taxon>
        <taxon>Embryophyta</taxon>
        <taxon>Tracheophyta</taxon>
        <taxon>Polypodiopsida</taxon>
        <taxon>Polypodiidae</taxon>
        <taxon>Polypodiales</taxon>
        <taxon>Pteridineae</taxon>
        <taxon>Pteridaceae</taxon>
        <taxon>Parkerioideae</taxon>
        <taxon>Ceratopteris</taxon>
    </lineage>
</organism>
<dbReference type="OrthoDB" id="652255at2759"/>
<sequence length="457" mass="50519">MAATCCASAGSITLSSMKQLHPLVCRSPSCMPIPHPRRLDSFFFIYLPSRFIPVAPTISRHRSPFSPFCGNGELEIVAIKELADGFIHFSFGVPSAVTNKLDDESFSTKADHNSRTPSVSHRLPSKFSKKSPIPGTSARQTEKEKHNFLKEDSGEAFPSDVKAVKQSLRPKSLFVKRSPIPVKTKEVLVTVSDLNRADVKVVKQSSRPKSLFVKQSPIPVKTKEVVVTESALNRADVKVVKQSSRPKSLFVKRSPIPVKTEEVVVTESALNRVDVDEKSHEIELGSTRDISMRPRSVFVRKSPIPSYINKHVSKPSLASPTSDSLINNVEGLDFTVKKVSNDEGLDSLVERSSSDAKASRPKSAFSRKSPIVKVNQLSRRTKNTEQQSLLRHKDSSENKSTVLLGGNMNDESCHNGVLELEKCKLTELKSIAKNRGLRGYSRLKKAELLALLKELDA</sequence>
<dbReference type="PANTHER" id="PTHR34449">
    <property type="entry name" value="RHO TERMINATION FACTOR"/>
    <property type="match status" value="1"/>
</dbReference>
<proteinExistence type="predicted"/>
<feature type="region of interest" description="Disordered" evidence="1">
    <location>
        <begin position="349"/>
        <end position="399"/>
    </location>
</feature>
<feature type="domain" description="Rho termination factor-like N-terminal" evidence="2">
    <location>
        <begin position="419"/>
        <end position="454"/>
    </location>
</feature>
<name>A0A8T2RTB7_CERRI</name>
<dbReference type="EMBL" id="CM035430">
    <property type="protein sequence ID" value="KAH7298886.1"/>
    <property type="molecule type" value="Genomic_DNA"/>
</dbReference>
<dbReference type="PANTHER" id="PTHR34449:SF2">
    <property type="entry name" value="RHO TERMINATION FACTOR"/>
    <property type="match status" value="1"/>
</dbReference>
<dbReference type="Pfam" id="PF07498">
    <property type="entry name" value="Rho_N"/>
    <property type="match status" value="1"/>
</dbReference>
<comment type="caution">
    <text evidence="3">The sequence shown here is derived from an EMBL/GenBank/DDBJ whole genome shotgun (WGS) entry which is preliminary data.</text>
</comment>
<gene>
    <name evidence="3" type="ORF">KP509_25G063000</name>
</gene>
<evidence type="ECO:0000256" key="1">
    <source>
        <dbReference type="SAM" id="MobiDB-lite"/>
    </source>
</evidence>